<keyword evidence="2" id="KW-0732">Signal</keyword>
<accession>A0A8J5UD69</accession>
<sequence length="228" mass="22564">MARSLALLAGALATVAAQTTTVEFLLPMFDPQPLDGSVIAVKGGATTLAIHCPDAKATNCGLAGTSTIVGGPSTIEYSYTMHPEVDGFDGGEIKQNMGCVLDPKKDVATCSVHQVAVLSGITDVTSMTDSVSGYKSLLMPITVTAGVNKLNGNDDASATATEAAGSEATSADKPKDTGAKATDTADATTASSDAAATPVSSDNAAGPMITQNAILAAAAVVGGAAMLL</sequence>
<feature type="signal peptide" evidence="2">
    <location>
        <begin position="1"/>
        <end position="17"/>
    </location>
</feature>
<comment type="caution">
    <text evidence="3">The sequence shown here is derived from an EMBL/GenBank/DDBJ whole genome shotgun (WGS) entry which is preliminary data.</text>
</comment>
<feature type="compositionally biased region" description="Low complexity" evidence="1">
    <location>
        <begin position="179"/>
        <end position="201"/>
    </location>
</feature>
<dbReference type="PANTHER" id="PTHR40640">
    <property type="entry name" value="ANCHORED GLYCOPROTEIN, PUTATIVE (AFU_ORTHOLOGUE AFUA_8G04860)-RELATED"/>
    <property type="match status" value="1"/>
</dbReference>
<reference evidence="3" key="1">
    <citation type="submission" date="2021-04" db="EMBL/GenBank/DDBJ databases">
        <title>First draft genome resource for Brassicaceae pathogens Fusarium oxysporum f. sp. raphani and Fusarium oxysporum f. sp. rapae.</title>
        <authorList>
            <person name="Asai S."/>
        </authorList>
    </citation>
    <scope>NUCLEOTIDE SEQUENCE</scope>
    <source>
        <strain evidence="3">Tf1208</strain>
    </source>
</reference>
<name>A0A8J5UD69_FUSOX</name>
<evidence type="ECO:0000256" key="1">
    <source>
        <dbReference type="SAM" id="MobiDB-lite"/>
    </source>
</evidence>
<evidence type="ECO:0000313" key="4">
    <source>
        <dbReference type="Proteomes" id="UP000694050"/>
    </source>
</evidence>
<feature type="chain" id="PRO_5035171611" evidence="2">
    <location>
        <begin position="18"/>
        <end position="228"/>
    </location>
</feature>
<dbReference type="PANTHER" id="PTHR40640:SF1">
    <property type="entry name" value="ANCHORED GLYCOPROTEIN, PUTATIVE (AFU_ORTHOLOGUE AFUA_8G04860)-RELATED"/>
    <property type="match status" value="1"/>
</dbReference>
<feature type="region of interest" description="Disordered" evidence="1">
    <location>
        <begin position="156"/>
        <end position="201"/>
    </location>
</feature>
<gene>
    <name evidence="3" type="ORF">Forpe1208_v006165</name>
</gene>
<dbReference type="EMBL" id="JAELUQ010000004">
    <property type="protein sequence ID" value="KAG7416002.1"/>
    <property type="molecule type" value="Genomic_DNA"/>
</dbReference>
<dbReference type="AlphaFoldDB" id="A0A8J5UD69"/>
<dbReference type="Proteomes" id="UP000694050">
    <property type="component" value="Unassembled WGS sequence"/>
</dbReference>
<protein>
    <submittedName>
        <fullName evidence="3">Uncharacterized protein</fullName>
    </submittedName>
</protein>
<evidence type="ECO:0000313" key="3">
    <source>
        <dbReference type="EMBL" id="KAG7416002.1"/>
    </source>
</evidence>
<evidence type="ECO:0000256" key="2">
    <source>
        <dbReference type="SAM" id="SignalP"/>
    </source>
</evidence>
<proteinExistence type="predicted"/>
<feature type="compositionally biased region" description="Low complexity" evidence="1">
    <location>
        <begin position="156"/>
        <end position="169"/>
    </location>
</feature>
<organism evidence="3 4">
    <name type="scientific">Fusarium oxysporum f. sp. rapae</name>
    <dbReference type="NCBI Taxonomy" id="485398"/>
    <lineage>
        <taxon>Eukaryota</taxon>
        <taxon>Fungi</taxon>
        <taxon>Dikarya</taxon>
        <taxon>Ascomycota</taxon>
        <taxon>Pezizomycotina</taxon>
        <taxon>Sordariomycetes</taxon>
        <taxon>Hypocreomycetidae</taxon>
        <taxon>Hypocreales</taxon>
        <taxon>Nectriaceae</taxon>
        <taxon>Fusarium</taxon>
        <taxon>Fusarium oxysporum species complex</taxon>
    </lineage>
</organism>